<evidence type="ECO:0000313" key="1">
    <source>
        <dbReference type="EMBL" id="QJA71690.1"/>
    </source>
</evidence>
<dbReference type="AlphaFoldDB" id="A0A6M3JPB0"/>
<reference evidence="1" key="1">
    <citation type="submission" date="2020-03" db="EMBL/GenBank/DDBJ databases">
        <title>The deep terrestrial virosphere.</title>
        <authorList>
            <person name="Holmfeldt K."/>
            <person name="Nilsson E."/>
            <person name="Simone D."/>
            <person name="Lopez-Fernandez M."/>
            <person name="Wu X."/>
            <person name="de Brujin I."/>
            <person name="Lundin D."/>
            <person name="Andersson A."/>
            <person name="Bertilsson S."/>
            <person name="Dopson M."/>
        </authorList>
    </citation>
    <scope>NUCLEOTIDE SEQUENCE</scope>
    <source>
        <strain evidence="1">MM415A03099</strain>
    </source>
</reference>
<proteinExistence type="predicted"/>
<name>A0A6M3JPB0_9ZZZZ</name>
<dbReference type="EMBL" id="MT141892">
    <property type="protein sequence ID" value="QJA71690.1"/>
    <property type="molecule type" value="Genomic_DNA"/>
</dbReference>
<protein>
    <submittedName>
        <fullName evidence="1">Uncharacterized protein</fullName>
    </submittedName>
</protein>
<sequence>MLRNKILRNVRVFGTLGKKVIFSPNFEIFVEVEFLKNKKTGGIDGISLRL</sequence>
<accession>A0A6M3JPB0</accession>
<gene>
    <name evidence="1" type="ORF">MM415A03099_0005</name>
</gene>
<organism evidence="1">
    <name type="scientific">viral metagenome</name>
    <dbReference type="NCBI Taxonomy" id="1070528"/>
    <lineage>
        <taxon>unclassified sequences</taxon>
        <taxon>metagenomes</taxon>
        <taxon>organismal metagenomes</taxon>
    </lineage>
</organism>